<dbReference type="InterPro" id="IPR020084">
    <property type="entry name" value="NUDIX_hydrolase_CS"/>
</dbReference>
<dbReference type="PROSITE" id="PS51462">
    <property type="entry name" value="NUDIX"/>
    <property type="match status" value="2"/>
</dbReference>
<evidence type="ECO:0000256" key="1">
    <source>
        <dbReference type="ARBA" id="ARBA00001946"/>
    </source>
</evidence>
<dbReference type="InterPro" id="IPR020476">
    <property type="entry name" value="Nudix_hydrolase"/>
</dbReference>
<comment type="cofactor">
    <cofactor evidence="1">
        <name>Mg(2+)</name>
        <dbReference type="ChEBI" id="CHEBI:18420"/>
    </cofactor>
</comment>
<protein>
    <recommendedName>
        <fullName evidence="5">Nudix hydrolase domain-containing protein</fullName>
    </recommendedName>
</protein>
<gene>
    <name evidence="6" type="ORF">Aau02nite_05840</name>
</gene>
<dbReference type="PRINTS" id="PR00502">
    <property type="entry name" value="NUDIXFAMILY"/>
</dbReference>
<dbReference type="SUPFAM" id="SSF55811">
    <property type="entry name" value="Nudix"/>
    <property type="match status" value="2"/>
</dbReference>
<proteinExistence type="inferred from homology"/>
<evidence type="ECO:0000256" key="3">
    <source>
        <dbReference type="ARBA" id="ARBA00022801"/>
    </source>
</evidence>
<comment type="similarity">
    <text evidence="2 4">Belongs to the Nudix hydrolase family.</text>
</comment>
<sequence>MKVRRIGAYGLCRDDAGRVLLARNSHLSTFPGLWTLPGGGVEQGEHPDDTVVREFAEETGLTVRVTGLRSVTADVFRLPHTDTWEHTDRIIYDVQPVGGSLRNEAEGTTELVDWVDPAGLPLMPFTAVVLGQPGTSSDVPDDPDEAVARIPGRGQRFGAYGLVTDPAGRILLTRIAEGYPGAGRWHLPGGGTDHGELPEAALAREILEETGQRGRVTGLLGTSHRYDPAALGPEGVPVDWHVVRVLFRMRVDEPAEPKVLESGGSTAAAGWFDPGTLGDIPLTEVTREAIARLDAETAHR</sequence>
<feature type="domain" description="Nudix hydrolase" evidence="5">
    <location>
        <begin position="152"/>
        <end position="296"/>
    </location>
</feature>
<organism evidence="6 7">
    <name type="scientific">Actinoplanes auranticolor</name>
    <dbReference type="NCBI Taxonomy" id="47988"/>
    <lineage>
        <taxon>Bacteria</taxon>
        <taxon>Bacillati</taxon>
        <taxon>Actinomycetota</taxon>
        <taxon>Actinomycetes</taxon>
        <taxon>Micromonosporales</taxon>
        <taxon>Micromonosporaceae</taxon>
        <taxon>Actinoplanes</taxon>
    </lineage>
</organism>
<dbReference type="AlphaFoldDB" id="A0A919S3T1"/>
<dbReference type="PROSITE" id="PS00893">
    <property type="entry name" value="NUDIX_BOX"/>
    <property type="match status" value="2"/>
</dbReference>
<dbReference type="Proteomes" id="UP000681340">
    <property type="component" value="Unassembled WGS sequence"/>
</dbReference>
<evidence type="ECO:0000313" key="7">
    <source>
        <dbReference type="Proteomes" id="UP000681340"/>
    </source>
</evidence>
<keyword evidence="3 4" id="KW-0378">Hydrolase</keyword>
<dbReference type="GO" id="GO:0016787">
    <property type="term" value="F:hydrolase activity"/>
    <property type="evidence" value="ECO:0007669"/>
    <property type="project" value="UniProtKB-KW"/>
</dbReference>
<reference evidence="6" key="1">
    <citation type="submission" date="2021-03" db="EMBL/GenBank/DDBJ databases">
        <title>Whole genome shotgun sequence of Actinoplanes auranticolor NBRC 12245.</title>
        <authorList>
            <person name="Komaki H."/>
            <person name="Tamura T."/>
        </authorList>
    </citation>
    <scope>NUCLEOTIDE SEQUENCE</scope>
    <source>
        <strain evidence="6">NBRC 12245</strain>
    </source>
</reference>
<feature type="domain" description="Nudix hydrolase" evidence="5">
    <location>
        <begin position="1"/>
        <end position="141"/>
    </location>
</feature>
<evidence type="ECO:0000259" key="5">
    <source>
        <dbReference type="PROSITE" id="PS51462"/>
    </source>
</evidence>
<dbReference type="PANTHER" id="PTHR43046">
    <property type="entry name" value="GDP-MANNOSE MANNOSYL HYDROLASE"/>
    <property type="match status" value="1"/>
</dbReference>
<dbReference type="PANTHER" id="PTHR43046:SF16">
    <property type="entry name" value="ADP-RIBOSE PYROPHOSPHATASE YJHB-RELATED"/>
    <property type="match status" value="1"/>
</dbReference>
<evidence type="ECO:0000256" key="4">
    <source>
        <dbReference type="RuleBase" id="RU003476"/>
    </source>
</evidence>
<evidence type="ECO:0000256" key="2">
    <source>
        <dbReference type="ARBA" id="ARBA00005582"/>
    </source>
</evidence>
<name>A0A919S3T1_9ACTN</name>
<dbReference type="Pfam" id="PF00293">
    <property type="entry name" value="NUDIX"/>
    <property type="match status" value="2"/>
</dbReference>
<dbReference type="InterPro" id="IPR000086">
    <property type="entry name" value="NUDIX_hydrolase_dom"/>
</dbReference>
<dbReference type="RefSeq" id="WP_212986724.1">
    <property type="nucleotide sequence ID" value="NZ_BAABEA010000003.1"/>
</dbReference>
<evidence type="ECO:0000313" key="6">
    <source>
        <dbReference type="EMBL" id="GIM63710.1"/>
    </source>
</evidence>
<keyword evidence="7" id="KW-1185">Reference proteome</keyword>
<comment type="caution">
    <text evidence="6">The sequence shown here is derived from an EMBL/GenBank/DDBJ whole genome shotgun (WGS) entry which is preliminary data.</text>
</comment>
<dbReference type="InterPro" id="IPR015797">
    <property type="entry name" value="NUDIX_hydrolase-like_dom_sf"/>
</dbReference>
<accession>A0A919S3T1</accession>
<dbReference type="EMBL" id="BOQL01000005">
    <property type="protein sequence ID" value="GIM63710.1"/>
    <property type="molecule type" value="Genomic_DNA"/>
</dbReference>
<dbReference type="Gene3D" id="3.90.79.10">
    <property type="entry name" value="Nucleoside Triphosphate Pyrophosphohydrolase"/>
    <property type="match status" value="2"/>
</dbReference>
<dbReference type="CDD" id="cd02883">
    <property type="entry name" value="NUDIX_Hydrolase"/>
    <property type="match status" value="2"/>
</dbReference>